<gene>
    <name evidence="2" type="ORF">DEO72_LG11g1796</name>
</gene>
<evidence type="ECO:0000313" key="3">
    <source>
        <dbReference type="Proteomes" id="UP000501690"/>
    </source>
</evidence>
<name>A0A4D6NLU7_VIGUN</name>
<keyword evidence="3" id="KW-1185">Reference proteome</keyword>
<feature type="region of interest" description="Disordered" evidence="1">
    <location>
        <begin position="357"/>
        <end position="394"/>
    </location>
</feature>
<evidence type="ECO:0000256" key="1">
    <source>
        <dbReference type="SAM" id="MobiDB-lite"/>
    </source>
</evidence>
<dbReference type="AlphaFoldDB" id="A0A4D6NLU7"/>
<organism evidence="2 3">
    <name type="scientific">Vigna unguiculata</name>
    <name type="common">Cowpea</name>
    <dbReference type="NCBI Taxonomy" id="3917"/>
    <lineage>
        <taxon>Eukaryota</taxon>
        <taxon>Viridiplantae</taxon>
        <taxon>Streptophyta</taxon>
        <taxon>Embryophyta</taxon>
        <taxon>Tracheophyta</taxon>
        <taxon>Spermatophyta</taxon>
        <taxon>Magnoliopsida</taxon>
        <taxon>eudicotyledons</taxon>
        <taxon>Gunneridae</taxon>
        <taxon>Pentapetalae</taxon>
        <taxon>rosids</taxon>
        <taxon>fabids</taxon>
        <taxon>Fabales</taxon>
        <taxon>Fabaceae</taxon>
        <taxon>Papilionoideae</taxon>
        <taxon>50 kb inversion clade</taxon>
        <taxon>NPAAA clade</taxon>
        <taxon>indigoferoid/millettioid clade</taxon>
        <taxon>Phaseoleae</taxon>
        <taxon>Vigna</taxon>
    </lineage>
</organism>
<reference evidence="2 3" key="1">
    <citation type="submission" date="2019-04" db="EMBL/GenBank/DDBJ databases">
        <title>An improved genome assembly and genetic linkage map for asparagus bean, Vigna unguiculata ssp. sesquipedialis.</title>
        <authorList>
            <person name="Xia Q."/>
            <person name="Zhang R."/>
            <person name="Dong Y."/>
        </authorList>
    </citation>
    <scope>NUCLEOTIDE SEQUENCE [LARGE SCALE GENOMIC DNA]</scope>
    <source>
        <tissue evidence="2">Leaf</tissue>
    </source>
</reference>
<feature type="compositionally biased region" description="Acidic residues" evidence="1">
    <location>
        <begin position="369"/>
        <end position="394"/>
    </location>
</feature>
<dbReference type="Proteomes" id="UP000501690">
    <property type="component" value="Linkage Group LG11"/>
</dbReference>
<protein>
    <submittedName>
        <fullName evidence="2">Uncharacterized protein</fullName>
    </submittedName>
</protein>
<dbReference type="EMBL" id="CP039355">
    <property type="protein sequence ID" value="QCE14790.1"/>
    <property type="molecule type" value="Genomic_DNA"/>
</dbReference>
<proteinExistence type="predicted"/>
<sequence>MPIVGQAAMGFGWRPCCPKEGACAAIVSAEGRVIPDGGVFRGRRPSCFTEPVYEVCRLRLLVVLIVVIRGRVLVDLDNPGHDLCGVMADHAKKVGGEVDFFAKIRDKMANAAKGEGQSKAPNLAGPVVVTYRPPVVKRSAPSKMKGVGKDRKRLRALAKTGSVGSSWSSNPDLCGFEKAKIQMRKGLELKLSDEEVAVVEAADPGLTMRAMSEYLARGMVLSWRVATMLQEELVTDEKTKLEAEVKRLKGSVVGLEKKLKAKQVELDGVNVAKDAAIKEATSEVFGLQQAVYNEHVNSFQKALRQAEFLCREVSVTDCRFNVNLDVYDNRTLDVAEISRLKAEQEAATIANEDTVVATPPATADGVAGEGEDVDEEADGAEEAVVGEEVNDAEE</sequence>
<evidence type="ECO:0000313" key="2">
    <source>
        <dbReference type="EMBL" id="QCE14790.1"/>
    </source>
</evidence>
<accession>A0A4D6NLU7</accession>